<evidence type="ECO:0000313" key="3">
    <source>
        <dbReference type="Proteomes" id="UP001358614"/>
    </source>
</evidence>
<proteinExistence type="predicted"/>
<accession>A0AAX4KT95</accession>
<dbReference type="EMBL" id="CP144090">
    <property type="protein sequence ID" value="WWD09661.1"/>
    <property type="molecule type" value="Genomic_DNA"/>
</dbReference>
<dbReference type="GeneID" id="91106590"/>
<protein>
    <submittedName>
        <fullName evidence="2">Uncharacterized protein</fullName>
    </submittedName>
</protein>
<sequence length="241" mass="27124">MESIPLDNMTTNSQGQSQPTIQESYRLGDSSKSNSQCYYTKSYDPSSRQTTHNLNWPLPYSFWDDKEDLPDPVKFTTFGQDRHTRDTFVASFSERKPTTGQKILYGTVAATALLTLGTLGYTTYEARHQAELKWQSQDLDVAYENLINELRKDHPDWEIPTSKVSKRSEDGSHWEAEALEHYGSESESEGGSGSERETYTIENADEVVASILSRSNDGDTGIPEVIMTKVDSDKVPRSFVA</sequence>
<evidence type="ECO:0000256" key="1">
    <source>
        <dbReference type="SAM" id="MobiDB-lite"/>
    </source>
</evidence>
<dbReference type="AlphaFoldDB" id="A0AAX4KT95"/>
<feature type="region of interest" description="Disordered" evidence="1">
    <location>
        <begin position="180"/>
        <end position="201"/>
    </location>
</feature>
<reference evidence="2 3" key="1">
    <citation type="submission" date="2024-01" db="EMBL/GenBank/DDBJ databases">
        <title>Comparative genomics of Cryptococcus and Kwoniella reveals pathogenesis evolution and contrasting modes of karyotype evolution via chromosome fusion or intercentromeric recombination.</title>
        <authorList>
            <person name="Coelho M.A."/>
            <person name="David-Palma M."/>
            <person name="Shea T."/>
            <person name="Bowers K."/>
            <person name="McGinley-Smith S."/>
            <person name="Mohammad A.W."/>
            <person name="Gnirke A."/>
            <person name="Yurkov A.M."/>
            <person name="Nowrousian M."/>
            <person name="Sun S."/>
            <person name="Cuomo C.A."/>
            <person name="Heitman J."/>
        </authorList>
    </citation>
    <scope>NUCLEOTIDE SEQUENCE [LARGE SCALE GENOMIC DNA]</scope>
    <source>
        <strain evidence="2 3">PYCC6329</strain>
    </source>
</reference>
<gene>
    <name evidence="2" type="ORF">V865_007789</name>
</gene>
<dbReference type="RefSeq" id="XP_066087628.1">
    <property type="nucleotide sequence ID" value="XM_066231531.1"/>
</dbReference>
<dbReference type="Proteomes" id="UP001358614">
    <property type="component" value="Chromosome 2"/>
</dbReference>
<evidence type="ECO:0000313" key="2">
    <source>
        <dbReference type="EMBL" id="WWD09661.1"/>
    </source>
</evidence>
<keyword evidence="3" id="KW-1185">Reference proteome</keyword>
<dbReference type="KEGG" id="ker:91106590"/>
<organism evidence="2 3">
    <name type="scientific">Kwoniella europaea PYCC6329</name>
    <dbReference type="NCBI Taxonomy" id="1423913"/>
    <lineage>
        <taxon>Eukaryota</taxon>
        <taxon>Fungi</taxon>
        <taxon>Dikarya</taxon>
        <taxon>Basidiomycota</taxon>
        <taxon>Agaricomycotina</taxon>
        <taxon>Tremellomycetes</taxon>
        <taxon>Tremellales</taxon>
        <taxon>Cryptococcaceae</taxon>
        <taxon>Kwoniella</taxon>
    </lineage>
</organism>
<name>A0AAX4KT95_9TREE</name>